<keyword evidence="3" id="KW-1185">Reference proteome</keyword>
<dbReference type="InterPro" id="IPR036691">
    <property type="entry name" value="Endo/exonu/phosph_ase_sf"/>
</dbReference>
<dbReference type="GO" id="GO:0016614">
    <property type="term" value="F:oxidoreductase activity, acting on CH-OH group of donors"/>
    <property type="evidence" value="ECO:0007669"/>
    <property type="project" value="InterPro"/>
</dbReference>
<dbReference type="AlphaFoldDB" id="A0A8S4E5N7"/>
<dbReference type="InterPro" id="IPR043502">
    <property type="entry name" value="DNA/RNA_pol_sf"/>
</dbReference>
<dbReference type="SUPFAM" id="SSF56672">
    <property type="entry name" value="DNA/RNA polymerases"/>
    <property type="match status" value="1"/>
</dbReference>
<protein>
    <submittedName>
        <fullName evidence="2">(diamondback moth) hypothetical protein</fullName>
    </submittedName>
</protein>
<dbReference type="SUPFAM" id="SSF56219">
    <property type="entry name" value="DNase I-like"/>
    <property type="match status" value="1"/>
</dbReference>
<dbReference type="Proteomes" id="UP000653454">
    <property type="component" value="Unassembled WGS sequence"/>
</dbReference>
<dbReference type="Pfam" id="PF05199">
    <property type="entry name" value="GMC_oxred_C"/>
    <property type="match status" value="1"/>
</dbReference>
<dbReference type="InterPro" id="IPR000477">
    <property type="entry name" value="RT_dom"/>
</dbReference>
<dbReference type="GO" id="GO:0071897">
    <property type="term" value="P:DNA biosynthetic process"/>
    <property type="evidence" value="ECO:0007669"/>
    <property type="project" value="UniProtKB-ARBA"/>
</dbReference>
<evidence type="ECO:0000313" key="3">
    <source>
        <dbReference type="Proteomes" id="UP000653454"/>
    </source>
</evidence>
<evidence type="ECO:0000313" key="2">
    <source>
        <dbReference type="EMBL" id="CAG9110498.1"/>
    </source>
</evidence>
<dbReference type="EMBL" id="CAJHNJ030000012">
    <property type="protein sequence ID" value="CAG9110498.1"/>
    <property type="molecule type" value="Genomic_DNA"/>
</dbReference>
<dbReference type="PROSITE" id="PS50878">
    <property type="entry name" value="RT_POL"/>
    <property type="match status" value="1"/>
</dbReference>
<dbReference type="Pfam" id="PF00078">
    <property type="entry name" value="RVT_1"/>
    <property type="match status" value="1"/>
</dbReference>
<dbReference type="PANTHER" id="PTHR36688:SF2">
    <property type="entry name" value="ENDONUCLEASE_EXONUCLEASE_PHOSPHATASE DOMAIN-CONTAINING PROTEIN"/>
    <property type="match status" value="1"/>
</dbReference>
<dbReference type="CDD" id="cd01650">
    <property type="entry name" value="RT_nLTR_like"/>
    <property type="match status" value="1"/>
</dbReference>
<gene>
    <name evidence="2" type="ORF">PLXY2_LOCUS4557</name>
</gene>
<dbReference type="PANTHER" id="PTHR36688">
    <property type="entry name" value="ENDO/EXONUCLEASE/PHOSPHATASE DOMAIN-CONTAINING PROTEIN"/>
    <property type="match status" value="1"/>
</dbReference>
<proteinExistence type="predicted"/>
<dbReference type="SUPFAM" id="SSF51905">
    <property type="entry name" value="FAD/NAD(P)-binding domain"/>
    <property type="match status" value="1"/>
</dbReference>
<organism evidence="2 3">
    <name type="scientific">Plutella xylostella</name>
    <name type="common">Diamondback moth</name>
    <name type="synonym">Plutella maculipennis</name>
    <dbReference type="NCBI Taxonomy" id="51655"/>
    <lineage>
        <taxon>Eukaryota</taxon>
        <taxon>Metazoa</taxon>
        <taxon>Ecdysozoa</taxon>
        <taxon>Arthropoda</taxon>
        <taxon>Hexapoda</taxon>
        <taxon>Insecta</taxon>
        <taxon>Pterygota</taxon>
        <taxon>Neoptera</taxon>
        <taxon>Endopterygota</taxon>
        <taxon>Lepidoptera</taxon>
        <taxon>Glossata</taxon>
        <taxon>Ditrysia</taxon>
        <taxon>Yponomeutoidea</taxon>
        <taxon>Plutellidae</taxon>
        <taxon>Plutella</taxon>
    </lineage>
</organism>
<dbReference type="InterPro" id="IPR005135">
    <property type="entry name" value="Endo/exonuclease/phosphatase"/>
</dbReference>
<dbReference type="Gene3D" id="3.30.560.10">
    <property type="entry name" value="Glucose Oxidase, domain 3"/>
    <property type="match status" value="1"/>
</dbReference>
<dbReference type="Pfam" id="PF14529">
    <property type="entry name" value="Exo_endo_phos_2"/>
    <property type="match status" value="1"/>
</dbReference>
<sequence>MFKDFFDRLGGRFLAGGDWNAKHTVWGSRLITTRGRQLKNCIDDKNYRILTTREPTYWPTDRSKIPDLLDFLISSGISNLYTKTESCYDVAGDHSPVIVTLSTSVIQQKRPERLSSNKTDWEAFRKIIQNEINLKHKLKTRDDIDDAVVKFTNLIQEAAWKTTPTVKHSYQTNHNFSLEVKERILEKRRLRRVWHVSRLASDKTALNKAAAELKRFLANIENETVQSHLEALSPQLSVHSKYSLWKATQHLSQPQLAEPPIEYNDKWAKTDEEKAEAFASHLKSVFQENSGNNQESWEKEVDDYLQSDYQMSMPIRAVSPKELQKEIRKLELRKAPGFDLITAEILRELPQKAVIYLTYLINSIFRLSYFPSIWKISDIIMIHKEGKPPNLASSYRPISLLPVMSKLFEGLFNNRLQPIISKGNLLPNHQFGFRKMHSTIEQLHRVCNKIRESFEKKEYCSAVFLDVQQAFDRVWHKGLLYKLKMVLPHTYYSLLESYLSERLFRVKCKEAHSKLYDIKAGVPQGSVLGPSLYSLYTADIPQSRNVTTATYADDTAALSSSKTPEQASKQLQEYLGEMDKWLEKWKIKASASKSVHITFTLRQGNCPPVKLGGEALKHVDNVKYLGMHLDRKQTWKHHIQQKRNAINLKTRELEWLINPRSRLSLENKLLVYTSILKPLWTYGIELWGTASTSNIQVIQRCQNAILRKISNAPLFTKTSEIHEYLKVPTVLEEVRSRTARYRTRLQMHVQRVISTRGFQRYGARLHATPFPGCERLRFDSDQYWDCAIMQTSITLDHQVGTCKMGPAGDPTAVVSPRLAVHGVRGLRVADASVMPRIPAAHTHAPVVMIAEKAADMIKQDWGR</sequence>
<name>A0A8S4E5N7_PLUXY</name>
<dbReference type="Gene3D" id="3.50.50.60">
    <property type="entry name" value="FAD/NAD(P)-binding domain"/>
    <property type="match status" value="1"/>
</dbReference>
<comment type="caution">
    <text evidence="2">The sequence shown here is derived from an EMBL/GenBank/DDBJ whole genome shotgun (WGS) entry which is preliminary data.</text>
</comment>
<dbReference type="InterPro" id="IPR052560">
    <property type="entry name" value="RdDP_mobile_element"/>
</dbReference>
<reference evidence="2" key="1">
    <citation type="submission" date="2020-11" db="EMBL/GenBank/DDBJ databases">
        <authorList>
            <person name="Whiteford S."/>
        </authorList>
    </citation>
    <scope>NUCLEOTIDE SEQUENCE</scope>
</reference>
<dbReference type="Gene3D" id="3.60.10.10">
    <property type="entry name" value="Endonuclease/exonuclease/phosphatase"/>
    <property type="match status" value="1"/>
</dbReference>
<dbReference type="InterPro" id="IPR036188">
    <property type="entry name" value="FAD/NAD-bd_sf"/>
</dbReference>
<dbReference type="InterPro" id="IPR007867">
    <property type="entry name" value="GMC_OxRtase_C"/>
</dbReference>
<accession>A0A8S4E5N7</accession>
<evidence type="ECO:0000259" key="1">
    <source>
        <dbReference type="PROSITE" id="PS50878"/>
    </source>
</evidence>
<feature type="domain" description="Reverse transcriptase" evidence="1">
    <location>
        <begin position="363"/>
        <end position="629"/>
    </location>
</feature>